<reference evidence="4" key="1">
    <citation type="journal article" date="2021" name="Proc. Natl. Acad. Sci. U.S.A.">
        <title>Global biogeography of chemosynthetic symbionts reveals both localized and globally distributed symbiont groups. .</title>
        <authorList>
            <person name="Osvatic J.T."/>
            <person name="Wilkins L.G.E."/>
            <person name="Leibrecht L."/>
            <person name="Leray M."/>
            <person name="Zauner S."/>
            <person name="Polzin J."/>
            <person name="Camacho Y."/>
            <person name="Gros O."/>
            <person name="van Gils J.A."/>
            <person name="Eisen J.A."/>
            <person name="Petersen J.M."/>
            <person name="Yuen B."/>
        </authorList>
    </citation>
    <scope>NUCLEOTIDE SEQUENCE</scope>
    <source>
        <strain evidence="4">MAGclacostrist064TRANS</strain>
    </source>
</reference>
<dbReference type="GO" id="GO:0005524">
    <property type="term" value="F:ATP binding"/>
    <property type="evidence" value="ECO:0007669"/>
    <property type="project" value="InterPro"/>
</dbReference>
<dbReference type="GO" id="GO:0016887">
    <property type="term" value="F:ATP hydrolysis activity"/>
    <property type="evidence" value="ECO:0007669"/>
    <property type="project" value="InterPro"/>
</dbReference>
<comment type="caution">
    <text evidence="4">The sequence shown here is derived from an EMBL/GenBank/DDBJ whole genome shotgun (WGS) entry which is preliminary data.</text>
</comment>
<dbReference type="InterPro" id="IPR008866">
    <property type="entry name" value="Phage_lambda_GpA-like"/>
</dbReference>
<sequence>MSDSTYPSLATSSPRSIDEHGRSNAVASGMTRNGDSEFYEGALELEKAWREGIKPDPMLLVSQWADEYRVLSPKSAAEPGRWRTQRTPYLQEIMDCLSVSSPVQRVVFMKGAQVGGTEAGNNWIGYVIHMAPGPMMAVSPTVEMAKRNSRQRIDPQLEDVPELRARVAPARSRDSGNTVLSKEFPGGVLVMTGANSAVGLRSMPARYLFMDEVDGYPGDVEGEGDPILLAERRSATFARRRKILLVSTPTIKSTSRIQREFENSDQRYFYVPCPTCGHAQPLRFSQLRWDEGKPETAQYCCESCEALIAEHQKTEMLSQGFWQATAEGDGYTQGYHLSSLYSPVGWFSWEDAARVFESAQQNPDLMKGFVNTVLGESYEEEFEAPEWERLYERRESYSVGTVPEGGLFLTAGVDVQRDRLECEIVAWGRNKESWSVDYLVLDGDTAQPEVWKKLDKVLSKDWPHALGSTLPIRVMCVDSGYATQDVYGWVRQYPQPVWGGAGARASQPRTVVAIKGRDTETALILNVSKADTGGKRRGLRVWNVSGPVAKVELYRWLKLPRLTDEELATGESFAPGTCHFPQYGEEYFKQLTAERRIIRMHKGFPKATWEKDPARNNEALDCRVYARAAASIYGLDRFKEVQWKRFENALGETKQSPAVERDTAQPMKPKAINSFRQRASVVADDPYL</sequence>
<dbReference type="PANTHER" id="PTHR34413">
    <property type="entry name" value="PROPHAGE TAIL FIBER ASSEMBLY PROTEIN HOMOLOG TFAE-RELATED-RELATED"/>
    <property type="match status" value="1"/>
</dbReference>
<dbReference type="Proteomes" id="UP000886667">
    <property type="component" value="Unassembled WGS sequence"/>
</dbReference>
<protein>
    <submittedName>
        <fullName evidence="4">Phage terminase large subunit family protein</fullName>
    </submittedName>
</protein>
<accession>A0A9E4KE08</accession>
<dbReference type="Pfam" id="PF05876">
    <property type="entry name" value="GpA_ATPase"/>
    <property type="match status" value="1"/>
</dbReference>
<dbReference type="InterPro" id="IPR027417">
    <property type="entry name" value="P-loop_NTPase"/>
</dbReference>
<name>A0A9E4KE08_9GAMM</name>
<feature type="domain" description="Terminase large subunit GpA endonuclease" evidence="3">
    <location>
        <begin position="333"/>
        <end position="640"/>
    </location>
</feature>
<evidence type="ECO:0000259" key="3">
    <source>
        <dbReference type="Pfam" id="PF20454"/>
    </source>
</evidence>
<dbReference type="Gene3D" id="3.40.50.300">
    <property type="entry name" value="P-loop containing nucleotide triphosphate hydrolases"/>
    <property type="match status" value="1"/>
</dbReference>
<dbReference type="Pfam" id="PF20454">
    <property type="entry name" value="GpA_nuclease"/>
    <property type="match status" value="1"/>
</dbReference>
<evidence type="ECO:0000313" key="5">
    <source>
        <dbReference type="Proteomes" id="UP000886667"/>
    </source>
</evidence>
<dbReference type="InterPro" id="IPR046453">
    <property type="entry name" value="GpA_ATPase"/>
</dbReference>
<dbReference type="GO" id="GO:0004519">
    <property type="term" value="F:endonuclease activity"/>
    <property type="evidence" value="ECO:0007669"/>
    <property type="project" value="InterPro"/>
</dbReference>
<evidence type="ECO:0000256" key="1">
    <source>
        <dbReference type="SAM" id="MobiDB-lite"/>
    </source>
</evidence>
<dbReference type="PANTHER" id="PTHR34413:SF2">
    <property type="entry name" value="PROPHAGE TAIL FIBER ASSEMBLY PROTEIN HOMOLOG TFAE-RELATED"/>
    <property type="match status" value="1"/>
</dbReference>
<feature type="compositionally biased region" description="Polar residues" evidence="1">
    <location>
        <begin position="1"/>
        <end position="15"/>
    </location>
</feature>
<dbReference type="EMBL" id="JAEPCM010000466">
    <property type="protein sequence ID" value="MCG7947368.1"/>
    <property type="molecule type" value="Genomic_DNA"/>
</dbReference>
<feature type="region of interest" description="Disordered" evidence="1">
    <location>
        <begin position="1"/>
        <end position="31"/>
    </location>
</feature>
<dbReference type="InterPro" id="IPR046454">
    <property type="entry name" value="GpA_endonuclease"/>
</dbReference>
<dbReference type="InterPro" id="IPR051220">
    <property type="entry name" value="TFA_Chaperone"/>
</dbReference>
<evidence type="ECO:0000313" key="4">
    <source>
        <dbReference type="EMBL" id="MCG7947368.1"/>
    </source>
</evidence>
<gene>
    <name evidence="4" type="ORF">JAZ07_13570</name>
</gene>
<dbReference type="HAMAP" id="MF_04144">
    <property type="entry name" value="TERL_LAMBDA"/>
    <property type="match status" value="1"/>
</dbReference>
<organism evidence="4 5">
    <name type="scientific">Candidatus Thiodiazotropha taylori</name>
    <dbReference type="NCBI Taxonomy" id="2792791"/>
    <lineage>
        <taxon>Bacteria</taxon>
        <taxon>Pseudomonadati</taxon>
        <taxon>Pseudomonadota</taxon>
        <taxon>Gammaproteobacteria</taxon>
        <taxon>Chromatiales</taxon>
        <taxon>Sedimenticolaceae</taxon>
        <taxon>Candidatus Thiodiazotropha</taxon>
    </lineage>
</organism>
<proteinExistence type="inferred from homology"/>
<feature type="domain" description="Phage terminase large subunit GpA ATPase" evidence="2">
    <location>
        <begin position="76"/>
        <end position="322"/>
    </location>
</feature>
<evidence type="ECO:0000259" key="2">
    <source>
        <dbReference type="Pfam" id="PF05876"/>
    </source>
</evidence>
<dbReference type="AlphaFoldDB" id="A0A9E4KE08"/>